<proteinExistence type="inferred from homology"/>
<evidence type="ECO:0000256" key="4">
    <source>
        <dbReference type="PIRSR" id="PIRSR000390-2"/>
    </source>
</evidence>
<dbReference type="PANTHER" id="PTHR30244:SF34">
    <property type="entry name" value="DTDP-4-AMINO-4,6-DIDEOXYGALACTOSE TRANSAMINASE"/>
    <property type="match status" value="1"/>
</dbReference>
<dbReference type="PIRSF" id="PIRSF000390">
    <property type="entry name" value="PLP_StrS"/>
    <property type="match status" value="1"/>
</dbReference>
<dbReference type="InterPro" id="IPR000653">
    <property type="entry name" value="DegT/StrS_aminotransferase"/>
</dbReference>
<sequence length="402" mass="44917">MNTEIPPTNGLPILFRDLLSFGHKYDLASSIANLLQVPTPALTCSGTVALMVALKTLQSIHPKKNQVIIPAWTCPLVPLAIEKLGLTPILCDLKKDHFDYDLNELELKTNANTLAIIATHTAGLVCDLAGIQHIADQHQTYMIEDAAQAMGAQYHHQSVGLFSDIGFFSLAFGKGLTSAEGGILFSKHPELQQKLHAACQDLPVLNNWELKRMIELVGYTFLYRPSTLALIYGNSLRRALKNNDEITAVGDDFDQNDIPVHRLGQWRSQVAASAISRLPEHWQNAQHQARSRIKRLKQLPHIQVFEEQTDSSSNFPFILLLADRPELAQAILAKLWTQGLGVTKLFVRAIHQYPNLAHLNTSLPQAESFAQRCFSISNSTWLNDGEFEKIYSIIENTIHSYK</sequence>
<comment type="similarity">
    <text evidence="2 5">Belongs to the DegT/DnrJ/EryC1 family.</text>
</comment>
<evidence type="ECO:0000256" key="2">
    <source>
        <dbReference type="ARBA" id="ARBA00037999"/>
    </source>
</evidence>
<dbReference type="InterPro" id="IPR015424">
    <property type="entry name" value="PyrdxlP-dep_Trfase"/>
</dbReference>
<evidence type="ECO:0000256" key="1">
    <source>
        <dbReference type="ARBA" id="ARBA00022898"/>
    </source>
</evidence>
<dbReference type="GO" id="GO:0030170">
    <property type="term" value="F:pyridoxal phosphate binding"/>
    <property type="evidence" value="ECO:0007669"/>
    <property type="project" value="TreeGrafter"/>
</dbReference>
<dbReference type="HOGENOM" id="CLU_036177_0_0_6"/>
<feature type="modified residue" description="N6-(pyridoxal phosphate)lysine" evidence="4">
    <location>
        <position position="174"/>
    </location>
</feature>
<evidence type="ECO:0008006" key="8">
    <source>
        <dbReference type="Google" id="ProtNLM"/>
    </source>
</evidence>
<evidence type="ECO:0000256" key="5">
    <source>
        <dbReference type="RuleBase" id="RU004508"/>
    </source>
</evidence>
<gene>
    <name evidence="6" type="ORF">P255_00502</name>
</gene>
<evidence type="ECO:0000256" key="3">
    <source>
        <dbReference type="PIRSR" id="PIRSR000390-1"/>
    </source>
</evidence>
<dbReference type="GO" id="GO:0000271">
    <property type="term" value="P:polysaccharide biosynthetic process"/>
    <property type="evidence" value="ECO:0007669"/>
    <property type="project" value="TreeGrafter"/>
</dbReference>
<dbReference type="Pfam" id="PF01041">
    <property type="entry name" value="DegT_DnrJ_EryC1"/>
    <property type="match status" value="2"/>
</dbReference>
<dbReference type="InterPro" id="IPR015421">
    <property type="entry name" value="PyrdxlP-dep_Trfase_major"/>
</dbReference>
<keyword evidence="1 4" id="KW-0663">Pyridoxal phosphate</keyword>
<protein>
    <recommendedName>
        <fullName evidence="8">DegT/DnrJ/EryC1/StrS aminotransferase</fullName>
    </recommendedName>
</protein>
<dbReference type="Proteomes" id="UP000018418">
    <property type="component" value="Unassembled WGS sequence"/>
</dbReference>
<dbReference type="InterPro" id="IPR015422">
    <property type="entry name" value="PyrdxlP-dep_Trfase_small"/>
</dbReference>
<dbReference type="Gene3D" id="3.90.1150.10">
    <property type="entry name" value="Aspartate Aminotransferase, domain 1"/>
    <property type="match status" value="1"/>
</dbReference>
<dbReference type="Gene3D" id="3.40.640.10">
    <property type="entry name" value="Type I PLP-dependent aspartate aminotransferase-like (Major domain)"/>
    <property type="match status" value="1"/>
</dbReference>
<reference evidence="6 7" key="1">
    <citation type="submission" date="2013-10" db="EMBL/GenBank/DDBJ databases">
        <title>The Genome Sequence of Acinetobacter brisouii CIP 110357.</title>
        <authorList>
            <consortium name="The Broad Institute Genomics Platform"/>
            <consortium name="The Broad Institute Genome Sequencing Center for Infectious Disease"/>
            <person name="Cerqueira G."/>
            <person name="Feldgarden M."/>
            <person name="Courvalin P."/>
            <person name="Grillot-Courvalin C."/>
            <person name="Clermont D."/>
            <person name="Rocha E."/>
            <person name="Yoon E.-J."/>
            <person name="Nemec A."/>
            <person name="Young S.K."/>
            <person name="Zeng Q."/>
            <person name="Gargeya S."/>
            <person name="Fitzgerald M."/>
            <person name="Abouelleil A."/>
            <person name="Alvarado L."/>
            <person name="Berlin A.M."/>
            <person name="Chapman S.B."/>
            <person name="Gainer-Dewar J."/>
            <person name="Goldberg J."/>
            <person name="Gnerre S."/>
            <person name="Griggs A."/>
            <person name="Gujja S."/>
            <person name="Hansen M."/>
            <person name="Howarth C."/>
            <person name="Imamovic A."/>
            <person name="Ireland A."/>
            <person name="Larimer J."/>
            <person name="McCowan C."/>
            <person name="Murphy C."/>
            <person name="Pearson M."/>
            <person name="Poon T.W."/>
            <person name="Priest M."/>
            <person name="Roberts A."/>
            <person name="Saif S."/>
            <person name="Shea T."/>
            <person name="Sykes S."/>
            <person name="Wortman J."/>
            <person name="Nusbaum C."/>
            <person name="Birren B."/>
        </authorList>
    </citation>
    <scope>NUCLEOTIDE SEQUENCE [LARGE SCALE GENOMIC DNA]</scope>
    <source>
        <strain evidence="6 7">CIP 110357</strain>
    </source>
</reference>
<dbReference type="PATRIC" id="fig|1341683.3.peg.493"/>
<accession>V2UUS7</accession>
<dbReference type="SUPFAM" id="SSF53383">
    <property type="entry name" value="PLP-dependent transferases"/>
    <property type="match status" value="1"/>
</dbReference>
<dbReference type="PANTHER" id="PTHR30244">
    <property type="entry name" value="TRANSAMINASE"/>
    <property type="match status" value="1"/>
</dbReference>
<evidence type="ECO:0000313" key="7">
    <source>
        <dbReference type="Proteomes" id="UP000018418"/>
    </source>
</evidence>
<dbReference type="OrthoDB" id="9804264at2"/>
<dbReference type="AlphaFoldDB" id="V2UUS7"/>
<name>V2UUS7_9GAMM</name>
<dbReference type="EMBL" id="AYEU01000003">
    <property type="protein sequence ID" value="ESK52351.1"/>
    <property type="molecule type" value="Genomic_DNA"/>
</dbReference>
<keyword evidence="7" id="KW-1185">Reference proteome</keyword>
<organism evidence="6 7">
    <name type="scientific">Acinetobacter brisouii CIP 110357</name>
    <dbReference type="NCBI Taxonomy" id="1341683"/>
    <lineage>
        <taxon>Bacteria</taxon>
        <taxon>Pseudomonadati</taxon>
        <taxon>Pseudomonadota</taxon>
        <taxon>Gammaproteobacteria</taxon>
        <taxon>Moraxellales</taxon>
        <taxon>Moraxellaceae</taxon>
        <taxon>Acinetobacter</taxon>
    </lineage>
</organism>
<feature type="active site" description="Proton acceptor" evidence="3">
    <location>
        <position position="174"/>
    </location>
</feature>
<comment type="caution">
    <text evidence="6">The sequence shown here is derived from an EMBL/GenBank/DDBJ whole genome shotgun (WGS) entry which is preliminary data.</text>
</comment>
<dbReference type="GO" id="GO:0008483">
    <property type="term" value="F:transaminase activity"/>
    <property type="evidence" value="ECO:0007669"/>
    <property type="project" value="TreeGrafter"/>
</dbReference>
<evidence type="ECO:0000313" key="6">
    <source>
        <dbReference type="EMBL" id="ESK52351.1"/>
    </source>
</evidence>
<dbReference type="STRING" id="396323.VH98_10595"/>